<reference evidence="10" key="1">
    <citation type="submission" date="2023-07" db="EMBL/GenBank/DDBJ databases">
        <title>Genome content predicts the carbon catabolic preferences of heterotrophic bacteria.</title>
        <authorList>
            <person name="Gralka M."/>
        </authorList>
    </citation>
    <scope>NUCLEOTIDE SEQUENCE</scope>
    <source>
        <strain evidence="10">4G09</strain>
    </source>
</reference>
<dbReference type="SUPFAM" id="SSF64518">
    <property type="entry name" value="Phase 1 flagellin"/>
    <property type="match status" value="1"/>
</dbReference>
<dbReference type="InterPro" id="IPR053927">
    <property type="entry name" value="FlgK_helical"/>
</dbReference>
<dbReference type="InterPro" id="IPR010930">
    <property type="entry name" value="Flg_bb/hook_C_dom"/>
</dbReference>
<keyword evidence="10" id="KW-0282">Flagellum</keyword>
<dbReference type="Proteomes" id="UP001177212">
    <property type="component" value="Unassembled WGS sequence"/>
</dbReference>
<evidence type="ECO:0000259" key="9">
    <source>
        <dbReference type="Pfam" id="PF22638"/>
    </source>
</evidence>
<proteinExistence type="inferred from homology"/>
<evidence type="ECO:0000256" key="5">
    <source>
        <dbReference type="ARBA" id="ARBA00022525"/>
    </source>
</evidence>
<keyword evidence="10" id="KW-0969">Cilium</keyword>
<keyword evidence="5 7" id="KW-0964">Secreted</keyword>
<evidence type="ECO:0000256" key="6">
    <source>
        <dbReference type="ARBA" id="ARBA00023143"/>
    </source>
</evidence>
<name>A0ABT9FC31_9GAMM</name>
<evidence type="ECO:0000256" key="4">
    <source>
        <dbReference type="ARBA" id="ARBA00016244"/>
    </source>
</evidence>
<evidence type="ECO:0000256" key="7">
    <source>
        <dbReference type="RuleBase" id="RU362065"/>
    </source>
</evidence>
<sequence>MLNIGLKSIMATQYAITVTSNNIANAAVEGYSRQNLITSSTAGLNYGGNYYGQGVDVNGVTRISSDYLEGTLRNTRSSENYFSTLHDLGVEIDSMFSDQETGLDKSIQNFFVSMGDLANNPTSEATRTVLLESMDSLGGKFENMDYVLSLSSDTVDKELVAYTKRLNSLAENLINMNKSVAASVYSTGKVDPTLLDSRNILLSQMAELADIQVTEDENHDISVFMGDGLALVANNRLSPIEAKSNGFSDGEFEVYIRGQVVSDRISGGKIGGTLEYRNDVLNFSKNSLGQIALGLTQLMNAQHKLGFTPSGAAGSEIFANFSSVSKIHDDNAGTGSFGVSFDHTVSLAAQEAAVSQLEPREYEITYNGVGFDVVDSNSRESLLTNVGSTFTLDGLEFDLTGVPVAGDKFKLSPMTDAISNYEVLINDTADIANAEDPAGSISDNRNSLAMFALQNSAVFNGGLDTMQSTYSTLVAGIGSKVSSAESASLTFGVLFDQANLNRESESGVNSEEEAANLIQLQQQYSASAKIISAAQEIFDDLLAAIN</sequence>
<gene>
    <name evidence="7 10" type="primary">flgK</name>
    <name evidence="10" type="ORF">Q8W34_06855</name>
</gene>
<evidence type="ECO:0000256" key="2">
    <source>
        <dbReference type="ARBA" id="ARBA00004613"/>
    </source>
</evidence>
<dbReference type="PRINTS" id="PR01005">
    <property type="entry name" value="FLGHOOKAP1"/>
</dbReference>
<comment type="caution">
    <text evidence="10">The sequence shown here is derived from an EMBL/GenBank/DDBJ whole genome shotgun (WGS) entry which is preliminary data.</text>
</comment>
<dbReference type="PANTHER" id="PTHR30033:SF1">
    <property type="entry name" value="FLAGELLAR HOOK-ASSOCIATED PROTEIN 1"/>
    <property type="match status" value="1"/>
</dbReference>
<dbReference type="InterPro" id="IPR002371">
    <property type="entry name" value="FlgK"/>
</dbReference>
<keyword evidence="6 7" id="KW-0975">Bacterial flagellum</keyword>
<dbReference type="EMBL" id="JAUYVT010000004">
    <property type="protein sequence ID" value="MDP2564347.1"/>
    <property type="molecule type" value="Genomic_DNA"/>
</dbReference>
<dbReference type="PANTHER" id="PTHR30033">
    <property type="entry name" value="FLAGELLAR HOOK-ASSOCIATED PROTEIN 1"/>
    <property type="match status" value="1"/>
</dbReference>
<organism evidence="10 11">
    <name type="scientific">Pseudoalteromonas marina</name>
    <dbReference type="NCBI Taxonomy" id="267375"/>
    <lineage>
        <taxon>Bacteria</taxon>
        <taxon>Pseudomonadati</taxon>
        <taxon>Pseudomonadota</taxon>
        <taxon>Gammaproteobacteria</taxon>
        <taxon>Alteromonadales</taxon>
        <taxon>Pseudoalteromonadaceae</taxon>
        <taxon>Pseudoalteromonas</taxon>
    </lineage>
</organism>
<evidence type="ECO:0000313" key="10">
    <source>
        <dbReference type="EMBL" id="MDP2564347.1"/>
    </source>
</evidence>
<comment type="similarity">
    <text evidence="3 7">Belongs to the flagella basal body rod proteins family.</text>
</comment>
<evidence type="ECO:0000313" key="11">
    <source>
        <dbReference type="Proteomes" id="UP001177212"/>
    </source>
</evidence>
<feature type="domain" description="Flagellar hook-associated protein FlgK helical" evidence="9">
    <location>
        <begin position="91"/>
        <end position="318"/>
    </location>
</feature>
<keyword evidence="11" id="KW-1185">Reference proteome</keyword>
<accession>A0ABT9FC31</accession>
<dbReference type="Pfam" id="PF06429">
    <property type="entry name" value="Flg_bbr_C"/>
    <property type="match status" value="1"/>
</dbReference>
<evidence type="ECO:0000256" key="3">
    <source>
        <dbReference type="ARBA" id="ARBA00009677"/>
    </source>
</evidence>
<dbReference type="NCBIfam" id="TIGR02492">
    <property type="entry name" value="flgK_ends"/>
    <property type="match status" value="1"/>
</dbReference>
<evidence type="ECO:0000256" key="1">
    <source>
        <dbReference type="ARBA" id="ARBA00004365"/>
    </source>
</evidence>
<comment type="subcellular location">
    <subcellularLocation>
        <location evidence="1 7">Bacterial flagellum</location>
    </subcellularLocation>
    <subcellularLocation>
        <location evidence="2 7">Secreted</location>
    </subcellularLocation>
</comment>
<feature type="domain" description="Flagellar basal-body/hook protein C-terminal" evidence="8">
    <location>
        <begin position="505"/>
        <end position="542"/>
    </location>
</feature>
<evidence type="ECO:0000259" key="8">
    <source>
        <dbReference type="Pfam" id="PF06429"/>
    </source>
</evidence>
<dbReference type="Pfam" id="PF22638">
    <property type="entry name" value="FlgK_D1"/>
    <property type="match status" value="1"/>
</dbReference>
<protein>
    <recommendedName>
        <fullName evidence="4 7">Flagellar hook-associated protein 1</fullName>
        <shortName evidence="7">HAP1</shortName>
    </recommendedName>
</protein>
<keyword evidence="10" id="KW-0966">Cell projection</keyword>